<evidence type="ECO:0000256" key="1">
    <source>
        <dbReference type="ARBA" id="ARBA00001946"/>
    </source>
</evidence>
<comment type="catalytic activity">
    <reaction evidence="11">
        <text>isopentenyl diphosphate + (2E)-geranyl diphosphate = (2E,6E)-farnesyl diphosphate + diphosphate</text>
        <dbReference type="Rhea" id="RHEA:19361"/>
        <dbReference type="ChEBI" id="CHEBI:33019"/>
        <dbReference type="ChEBI" id="CHEBI:58057"/>
        <dbReference type="ChEBI" id="CHEBI:128769"/>
        <dbReference type="ChEBI" id="CHEBI:175763"/>
        <dbReference type="EC" id="2.5.1.10"/>
    </reaction>
</comment>
<evidence type="ECO:0000256" key="11">
    <source>
        <dbReference type="ARBA" id="ARBA00049399"/>
    </source>
</evidence>
<keyword evidence="6" id="KW-0479">Metal-binding</keyword>
<dbReference type="InterPro" id="IPR000092">
    <property type="entry name" value="Polyprenyl_synt"/>
</dbReference>
<accession>A0A9X7Z9M8</accession>
<evidence type="ECO:0000256" key="4">
    <source>
        <dbReference type="ARBA" id="ARBA00015100"/>
    </source>
</evidence>
<protein>
    <recommendedName>
        <fullName evidence="4">Farnesyl diphosphate synthase</fullName>
        <ecNumber evidence="3">2.5.1.10</ecNumber>
    </recommendedName>
    <alternativeName>
        <fullName evidence="10">(2E,6E)-farnesyl diphosphate synthase</fullName>
    </alternativeName>
    <alternativeName>
        <fullName evidence="9">Geranyltranstransferase</fullName>
    </alternativeName>
</protein>
<dbReference type="Gene3D" id="1.10.600.10">
    <property type="entry name" value="Farnesyl Diphosphate Synthase"/>
    <property type="match status" value="1"/>
</dbReference>
<dbReference type="InterPro" id="IPR033749">
    <property type="entry name" value="Polyprenyl_synt_CS"/>
</dbReference>
<dbReference type="InterPro" id="IPR008949">
    <property type="entry name" value="Isoprenoid_synthase_dom_sf"/>
</dbReference>
<dbReference type="AlphaFoldDB" id="A0A9X7Z9M8"/>
<evidence type="ECO:0000256" key="12">
    <source>
        <dbReference type="RuleBase" id="RU004466"/>
    </source>
</evidence>
<proteinExistence type="inferred from homology"/>
<evidence type="ECO:0000256" key="10">
    <source>
        <dbReference type="ARBA" id="ARBA00032873"/>
    </source>
</evidence>
<dbReference type="KEGG" id="afx:JZ786_15140"/>
<evidence type="ECO:0000256" key="8">
    <source>
        <dbReference type="ARBA" id="ARBA00023229"/>
    </source>
</evidence>
<dbReference type="InterPro" id="IPR053378">
    <property type="entry name" value="Prenyl_diphosphate_synthase"/>
</dbReference>
<evidence type="ECO:0000256" key="5">
    <source>
        <dbReference type="ARBA" id="ARBA00022679"/>
    </source>
</evidence>
<sequence length="286" mass="30922">MEERRELIEAGLDTAFSPADPPEVLFQAMRYSLLGNGKRLRPLLCLATAETFGITAEQALPAALALELVHCYSLIHDDLPAMDDDDLRRGKPTNHKVYGEATALLAGDGLLTHAFELVAGPMAVAPERQLLMIRRLAHAAGPYGMVGGQQADLLAEHKDGTLAELEFIHQHKTGALIQAAVVIGGLFADISSSQKTALENYGSLIGLAFQMMDDYLDVVGSTEALGKTKGSDLRLEKFTYPRLVGLDETRTRAVHAVKAAEDELLRAGIQSAVLNAIARFIVSREH</sequence>
<keyword evidence="5 12" id="KW-0808">Transferase</keyword>
<dbReference type="EC" id="2.5.1.10" evidence="3"/>
<dbReference type="PROSITE" id="PS00444">
    <property type="entry name" value="POLYPRENYL_SYNTHASE_2"/>
    <property type="match status" value="1"/>
</dbReference>
<evidence type="ECO:0000256" key="9">
    <source>
        <dbReference type="ARBA" id="ARBA00032380"/>
    </source>
</evidence>
<evidence type="ECO:0000256" key="3">
    <source>
        <dbReference type="ARBA" id="ARBA00012439"/>
    </source>
</evidence>
<dbReference type="NCBIfam" id="NF045485">
    <property type="entry name" value="FPPsyn"/>
    <property type="match status" value="1"/>
</dbReference>
<comment type="cofactor">
    <cofactor evidence="1">
        <name>Mg(2+)</name>
        <dbReference type="ChEBI" id="CHEBI:18420"/>
    </cofactor>
</comment>
<dbReference type="GO" id="GO:0005737">
    <property type="term" value="C:cytoplasm"/>
    <property type="evidence" value="ECO:0007669"/>
    <property type="project" value="UniProtKB-ARBA"/>
</dbReference>
<gene>
    <name evidence="13" type="ORF">JZ786_15140</name>
</gene>
<reference evidence="13 14" key="1">
    <citation type="submission" date="2021-02" db="EMBL/GenBank/DDBJ databases">
        <title>Alicyclobacillus curvatus sp. nov. and Alicyclobacillus mengziensis sp. nov., two acidophilic bacteria isolated from acid mine drainage.</title>
        <authorList>
            <person name="Huang Y."/>
        </authorList>
    </citation>
    <scope>NUCLEOTIDE SEQUENCE [LARGE SCALE GENOMIC DNA]</scope>
    <source>
        <strain evidence="13 14">S30H14</strain>
    </source>
</reference>
<organism evidence="13 14">
    <name type="scientific">Alicyclobacillus mengziensis</name>
    <dbReference type="NCBI Taxonomy" id="2931921"/>
    <lineage>
        <taxon>Bacteria</taxon>
        <taxon>Bacillati</taxon>
        <taxon>Bacillota</taxon>
        <taxon>Bacilli</taxon>
        <taxon>Bacillales</taxon>
        <taxon>Alicyclobacillaceae</taxon>
        <taxon>Alicyclobacillus</taxon>
    </lineage>
</organism>
<keyword evidence="7" id="KW-0460">Magnesium</keyword>
<dbReference type="SFLD" id="SFLDG01017">
    <property type="entry name" value="Polyprenyl_Transferase_Like"/>
    <property type="match status" value="1"/>
</dbReference>
<dbReference type="PANTHER" id="PTHR43281:SF1">
    <property type="entry name" value="FARNESYL DIPHOSPHATE SYNTHASE"/>
    <property type="match status" value="1"/>
</dbReference>
<evidence type="ECO:0000256" key="6">
    <source>
        <dbReference type="ARBA" id="ARBA00022723"/>
    </source>
</evidence>
<dbReference type="PANTHER" id="PTHR43281">
    <property type="entry name" value="FARNESYL DIPHOSPHATE SYNTHASE"/>
    <property type="match status" value="1"/>
</dbReference>
<evidence type="ECO:0000313" key="14">
    <source>
        <dbReference type="Proteomes" id="UP000663505"/>
    </source>
</evidence>
<dbReference type="GO" id="GO:0046872">
    <property type="term" value="F:metal ion binding"/>
    <property type="evidence" value="ECO:0007669"/>
    <property type="project" value="UniProtKB-KW"/>
</dbReference>
<dbReference type="GO" id="GO:0004337">
    <property type="term" value="F:(2E,6E)-farnesyl diphosphate synthase activity"/>
    <property type="evidence" value="ECO:0007669"/>
    <property type="project" value="UniProtKB-EC"/>
</dbReference>
<dbReference type="PROSITE" id="PS00723">
    <property type="entry name" value="POLYPRENYL_SYNTHASE_1"/>
    <property type="match status" value="1"/>
</dbReference>
<keyword evidence="8" id="KW-0414">Isoprene biosynthesis</keyword>
<dbReference type="SUPFAM" id="SSF48576">
    <property type="entry name" value="Terpenoid synthases"/>
    <property type="match status" value="1"/>
</dbReference>
<dbReference type="FunFam" id="1.10.600.10:FF:000001">
    <property type="entry name" value="Geranylgeranyl diphosphate synthase"/>
    <property type="match status" value="1"/>
</dbReference>
<dbReference type="Proteomes" id="UP000663505">
    <property type="component" value="Chromosome"/>
</dbReference>
<dbReference type="Pfam" id="PF00348">
    <property type="entry name" value="polyprenyl_synt"/>
    <property type="match status" value="1"/>
</dbReference>
<dbReference type="GO" id="GO:0016114">
    <property type="term" value="P:terpenoid biosynthetic process"/>
    <property type="evidence" value="ECO:0007669"/>
    <property type="project" value="UniProtKB-ARBA"/>
</dbReference>
<keyword evidence="14" id="KW-1185">Reference proteome</keyword>
<dbReference type="SFLD" id="SFLDS00005">
    <property type="entry name" value="Isoprenoid_Synthase_Type_I"/>
    <property type="match status" value="1"/>
</dbReference>
<comment type="similarity">
    <text evidence="2 12">Belongs to the FPP/GGPP synthase family.</text>
</comment>
<dbReference type="CDD" id="cd00685">
    <property type="entry name" value="Trans_IPPS_HT"/>
    <property type="match status" value="1"/>
</dbReference>
<name>A0A9X7Z9M8_9BACL</name>
<evidence type="ECO:0000256" key="7">
    <source>
        <dbReference type="ARBA" id="ARBA00022842"/>
    </source>
</evidence>
<evidence type="ECO:0000313" key="13">
    <source>
        <dbReference type="EMBL" id="QSO49895.1"/>
    </source>
</evidence>
<evidence type="ECO:0000256" key="2">
    <source>
        <dbReference type="ARBA" id="ARBA00006706"/>
    </source>
</evidence>
<dbReference type="EMBL" id="CP071182">
    <property type="protein sequence ID" value="QSO49895.1"/>
    <property type="molecule type" value="Genomic_DNA"/>
</dbReference>